<evidence type="ECO:0000256" key="1">
    <source>
        <dbReference type="SAM" id="SignalP"/>
    </source>
</evidence>
<dbReference type="EMBL" id="JARVKF010000090">
    <property type="protein sequence ID" value="KAK9423121.1"/>
    <property type="molecule type" value="Genomic_DNA"/>
</dbReference>
<comment type="caution">
    <text evidence="2">The sequence shown here is derived from an EMBL/GenBank/DDBJ whole genome shotgun (WGS) entry which is preliminary data.</text>
</comment>
<gene>
    <name evidence="2" type="ORF">SUNI508_04415</name>
</gene>
<organism evidence="2 3">
    <name type="scientific">Seiridium unicorne</name>
    <dbReference type="NCBI Taxonomy" id="138068"/>
    <lineage>
        <taxon>Eukaryota</taxon>
        <taxon>Fungi</taxon>
        <taxon>Dikarya</taxon>
        <taxon>Ascomycota</taxon>
        <taxon>Pezizomycotina</taxon>
        <taxon>Sordariomycetes</taxon>
        <taxon>Xylariomycetidae</taxon>
        <taxon>Amphisphaeriales</taxon>
        <taxon>Sporocadaceae</taxon>
        <taxon>Seiridium</taxon>
    </lineage>
</organism>
<sequence length="151" mass="15605">MTRILYTILAAAMLQGGLAAPAPQGDAIPTLPFTPPVLPTGSFPIPTWSFPPLPTGGFPTGKGKGPKPTGTYILALLIASSGFFLESDQRSGSNDAGDLDLRFLQSLVDMSPYRLAKAKEKYKGTGLPTGIPTGIPTGLPIPTGGFGLPPQ</sequence>
<reference evidence="2 3" key="1">
    <citation type="journal article" date="2024" name="J. Plant Pathol.">
        <title>Sequence and assembly of the genome of Seiridium unicorne, isolate CBS 538.82, causal agent of cypress canker disease.</title>
        <authorList>
            <person name="Scali E."/>
            <person name="Rocca G.D."/>
            <person name="Danti R."/>
            <person name="Garbelotto M."/>
            <person name="Barberini S."/>
            <person name="Baroncelli R."/>
            <person name="Emiliani G."/>
        </authorList>
    </citation>
    <scope>NUCLEOTIDE SEQUENCE [LARGE SCALE GENOMIC DNA]</scope>
    <source>
        <strain evidence="2 3">BM-138-508</strain>
    </source>
</reference>
<feature type="signal peptide" evidence="1">
    <location>
        <begin position="1"/>
        <end position="19"/>
    </location>
</feature>
<keyword evidence="1" id="KW-0732">Signal</keyword>
<evidence type="ECO:0000313" key="3">
    <source>
        <dbReference type="Proteomes" id="UP001408356"/>
    </source>
</evidence>
<dbReference type="Proteomes" id="UP001408356">
    <property type="component" value="Unassembled WGS sequence"/>
</dbReference>
<proteinExistence type="predicted"/>
<feature type="chain" id="PRO_5045283158" evidence="1">
    <location>
        <begin position="20"/>
        <end position="151"/>
    </location>
</feature>
<name>A0ABR2V8G6_9PEZI</name>
<accession>A0ABR2V8G6</accession>
<evidence type="ECO:0000313" key="2">
    <source>
        <dbReference type="EMBL" id="KAK9423121.1"/>
    </source>
</evidence>
<keyword evidence="3" id="KW-1185">Reference proteome</keyword>
<protein>
    <submittedName>
        <fullName evidence="2">Uncharacterized protein</fullName>
    </submittedName>
</protein>